<dbReference type="SUPFAM" id="SSF141678">
    <property type="entry name" value="MAL13P1.257-like"/>
    <property type="match status" value="1"/>
</dbReference>
<evidence type="ECO:0008006" key="6">
    <source>
        <dbReference type="Google" id="ProtNLM"/>
    </source>
</evidence>
<dbReference type="PANTHER" id="PTHR12857:SF0">
    <property type="entry name" value="CXXC MOTIF CONTAINING ZINC BINDING PROTEIN"/>
    <property type="match status" value="1"/>
</dbReference>
<dbReference type="AlphaFoldDB" id="A0A3N4IRH6"/>
<reference evidence="4 5" key="1">
    <citation type="journal article" date="2018" name="Nat. Ecol. Evol.">
        <title>Pezizomycetes genomes reveal the molecular basis of ectomycorrhizal truffle lifestyle.</title>
        <authorList>
            <person name="Murat C."/>
            <person name="Payen T."/>
            <person name="Noel B."/>
            <person name="Kuo A."/>
            <person name="Morin E."/>
            <person name="Chen J."/>
            <person name="Kohler A."/>
            <person name="Krizsan K."/>
            <person name="Balestrini R."/>
            <person name="Da Silva C."/>
            <person name="Montanini B."/>
            <person name="Hainaut M."/>
            <person name="Levati E."/>
            <person name="Barry K.W."/>
            <person name="Belfiori B."/>
            <person name="Cichocki N."/>
            <person name="Clum A."/>
            <person name="Dockter R.B."/>
            <person name="Fauchery L."/>
            <person name="Guy J."/>
            <person name="Iotti M."/>
            <person name="Le Tacon F."/>
            <person name="Lindquist E.A."/>
            <person name="Lipzen A."/>
            <person name="Malagnac F."/>
            <person name="Mello A."/>
            <person name="Molinier V."/>
            <person name="Miyauchi S."/>
            <person name="Poulain J."/>
            <person name="Riccioni C."/>
            <person name="Rubini A."/>
            <person name="Sitrit Y."/>
            <person name="Splivallo R."/>
            <person name="Traeger S."/>
            <person name="Wang M."/>
            <person name="Zifcakova L."/>
            <person name="Wipf D."/>
            <person name="Zambonelli A."/>
            <person name="Paolocci F."/>
            <person name="Nowrousian M."/>
            <person name="Ottonello S."/>
            <person name="Baldrian P."/>
            <person name="Spatafora J.W."/>
            <person name="Henrissat B."/>
            <person name="Nagy L.G."/>
            <person name="Aury J.M."/>
            <person name="Wincker P."/>
            <person name="Grigoriev I.V."/>
            <person name="Bonfante P."/>
            <person name="Martin F.M."/>
        </authorList>
    </citation>
    <scope>NUCLEOTIDE SEQUENCE [LARGE SCALE GENOMIC DNA]</scope>
    <source>
        <strain evidence="4 5">RN42</strain>
    </source>
</reference>
<dbReference type="GO" id="GO:0008270">
    <property type="term" value="F:zinc ion binding"/>
    <property type="evidence" value="ECO:0007669"/>
    <property type="project" value="TreeGrafter"/>
</dbReference>
<dbReference type="PANTHER" id="PTHR12857">
    <property type="entry name" value="CXXC MOTIF CONTAINING ZINC BINDING PROTEIN"/>
    <property type="match status" value="1"/>
</dbReference>
<evidence type="ECO:0000256" key="1">
    <source>
        <dbReference type="ARBA" id="ARBA00007818"/>
    </source>
</evidence>
<dbReference type="Proteomes" id="UP000275078">
    <property type="component" value="Unassembled WGS sequence"/>
</dbReference>
<keyword evidence="5" id="KW-1185">Reference proteome</keyword>
<organism evidence="4 5">
    <name type="scientific">Ascobolus immersus RN42</name>
    <dbReference type="NCBI Taxonomy" id="1160509"/>
    <lineage>
        <taxon>Eukaryota</taxon>
        <taxon>Fungi</taxon>
        <taxon>Dikarya</taxon>
        <taxon>Ascomycota</taxon>
        <taxon>Pezizomycotina</taxon>
        <taxon>Pezizomycetes</taxon>
        <taxon>Pezizales</taxon>
        <taxon>Ascobolaceae</taxon>
        <taxon>Ascobolus</taxon>
    </lineage>
</organism>
<protein>
    <recommendedName>
        <fullName evidence="6">DUF866-domain-containing protein</fullName>
    </recommendedName>
</protein>
<dbReference type="OrthoDB" id="10248838at2759"/>
<sequence length="155" mass="17613">MPVDTEEKPYQYSFRIKCTSCQSEHPNEISFTRFDSIPTTTGKSNVNYIQKCRSCQKQLSIDIIKGPQAYMLNDPPTEQPIIKFDTKGCDVLAFVPGKGHKWQAEGAETGSKFEDIDFGEIEDEGYSEYDERALEEVGITEAEFTIVNAKKFKTF</sequence>
<accession>A0A3N4IRH6</accession>
<proteinExistence type="inferred from homology"/>
<evidence type="ECO:0000256" key="2">
    <source>
        <dbReference type="ARBA" id="ARBA00022723"/>
    </source>
</evidence>
<comment type="similarity">
    <text evidence="1">Belongs to the UPF0587 family.</text>
</comment>
<dbReference type="EMBL" id="ML119645">
    <property type="protein sequence ID" value="RPA88027.1"/>
    <property type="molecule type" value="Genomic_DNA"/>
</dbReference>
<gene>
    <name evidence="4" type="ORF">BJ508DRAFT_409943</name>
</gene>
<keyword evidence="2" id="KW-0479">Metal-binding</keyword>
<name>A0A3N4IRH6_ASCIM</name>
<dbReference type="STRING" id="1160509.A0A3N4IRH6"/>
<evidence type="ECO:0000313" key="4">
    <source>
        <dbReference type="EMBL" id="RPA88027.1"/>
    </source>
</evidence>
<evidence type="ECO:0000256" key="3">
    <source>
        <dbReference type="ARBA" id="ARBA00022833"/>
    </source>
</evidence>
<keyword evidence="3" id="KW-0862">Zinc</keyword>
<evidence type="ECO:0000313" key="5">
    <source>
        <dbReference type="Proteomes" id="UP000275078"/>
    </source>
</evidence>
<dbReference type="InterPro" id="IPR008584">
    <property type="entry name" value="CXXC_Zn-binding_euk"/>
</dbReference>
<dbReference type="Pfam" id="PF05907">
    <property type="entry name" value="CXXC_Zn-b_euk"/>
    <property type="match status" value="1"/>
</dbReference>